<sequence>MIRYPLPLQTGQTIGVTAPSSGVEPELHELINQAKKQLERRGYNVRIGDTVWTQQKAASAPKEVRAKELMAMFKDPAIQAIIPPWGGEILSEVLPLIDWDAIEPKWMLGYSDTSTFLFALTIMTGIATAHGTNLVDLRSDEWDPVTSKFIDFLRASEGMGFEQESSANYQSKWQHDAKPDPYVFHFDTITEWKVIGGRSAEMTGRFLGGCLDTIRHLAGTPYGDVRSFQQQFLNGEPILWYLENCELNATDFHRSVVQLFYAGWFDNASGIIFGRSPAGQMTEDFTVIDSMERLKELTGLPIVYDADIGHVPPQITLINGAEGTVKVENGKATVFTLLKP</sequence>
<organism evidence="8 9">
    <name type="scientific">Sporosarcina contaminans</name>
    <dbReference type="NCBI Taxonomy" id="633403"/>
    <lineage>
        <taxon>Bacteria</taxon>
        <taxon>Bacillati</taxon>
        <taxon>Bacillota</taxon>
        <taxon>Bacilli</taxon>
        <taxon>Bacillales</taxon>
        <taxon>Caryophanaceae</taxon>
        <taxon>Sporosarcina</taxon>
    </lineage>
</organism>
<evidence type="ECO:0000256" key="1">
    <source>
        <dbReference type="ARBA" id="ARBA00010233"/>
    </source>
</evidence>
<dbReference type="RefSeq" id="WP_336823872.1">
    <property type="nucleotide sequence ID" value="NZ_JBHTLT010000089.1"/>
</dbReference>
<name>A0ABW3TY85_9BACL</name>
<keyword evidence="4" id="KW-0378">Hydrolase</keyword>
<keyword evidence="2" id="KW-0121">Carboxypeptidase</keyword>
<evidence type="ECO:0000313" key="8">
    <source>
        <dbReference type="EMBL" id="MFD1205791.1"/>
    </source>
</evidence>
<dbReference type="Proteomes" id="UP001597231">
    <property type="component" value="Unassembled WGS sequence"/>
</dbReference>
<feature type="domain" description="LD-carboxypeptidase C-terminal" evidence="7">
    <location>
        <begin position="203"/>
        <end position="324"/>
    </location>
</feature>
<gene>
    <name evidence="8" type="ORF">ACFQ38_11890</name>
</gene>
<dbReference type="PIRSF" id="PIRSF028757">
    <property type="entry name" value="LD-carboxypeptidase"/>
    <property type="match status" value="1"/>
</dbReference>
<accession>A0ABW3TY85</accession>
<dbReference type="PANTHER" id="PTHR30237:SF2">
    <property type="entry name" value="MUREIN TETRAPEPTIDE CARBOXYPEPTIDASE"/>
    <property type="match status" value="1"/>
</dbReference>
<dbReference type="EMBL" id="JBHTLT010000089">
    <property type="protein sequence ID" value="MFD1205791.1"/>
    <property type="molecule type" value="Genomic_DNA"/>
</dbReference>
<protein>
    <submittedName>
        <fullName evidence="8">S66 peptidase family protein</fullName>
    </submittedName>
</protein>
<dbReference type="Pfam" id="PF17676">
    <property type="entry name" value="Peptidase_S66C"/>
    <property type="match status" value="1"/>
</dbReference>
<keyword evidence="3" id="KW-0645">Protease</keyword>
<evidence type="ECO:0000256" key="4">
    <source>
        <dbReference type="ARBA" id="ARBA00022801"/>
    </source>
</evidence>
<dbReference type="PANTHER" id="PTHR30237">
    <property type="entry name" value="MURAMOYLTETRAPEPTIDE CARBOXYPEPTIDASE"/>
    <property type="match status" value="1"/>
</dbReference>
<dbReference type="CDD" id="cd07062">
    <property type="entry name" value="Peptidase_S66_mccF_like"/>
    <property type="match status" value="1"/>
</dbReference>
<dbReference type="InterPro" id="IPR027478">
    <property type="entry name" value="LdcA_N"/>
</dbReference>
<dbReference type="InterPro" id="IPR029062">
    <property type="entry name" value="Class_I_gatase-like"/>
</dbReference>
<evidence type="ECO:0000256" key="2">
    <source>
        <dbReference type="ARBA" id="ARBA00022645"/>
    </source>
</evidence>
<proteinExistence type="inferred from homology"/>
<evidence type="ECO:0000313" key="9">
    <source>
        <dbReference type="Proteomes" id="UP001597231"/>
    </source>
</evidence>
<dbReference type="Gene3D" id="3.40.50.10740">
    <property type="entry name" value="Class I glutamine amidotransferase-like"/>
    <property type="match status" value="1"/>
</dbReference>
<dbReference type="SUPFAM" id="SSF141986">
    <property type="entry name" value="LD-carboxypeptidase A C-terminal domain-like"/>
    <property type="match status" value="1"/>
</dbReference>
<dbReference type="InterPro" id="IPR040449">
    <property type="entry name" value="Peptidase_S66_N"/>
</dbReference>
<evidence type="ECO:0000256" key="5">
    <source>
        <dbReference type="ARBA" id="ARBA00022825"/>
    </source>
</evidence>
<reference evidence="9" key="1">
    <citation type="journal article" date="2019" name="Int. J. Syst. Evol. Microbiol.">
        <title>The Global Catalogue of Microorganisms (GCM) 10K type strain sequencing project: providing services to taxonomists for standard genome sequencing and annotation.</title>
        <authorList>
            <consortium name="The Broad Institute Genomics Platform"/>
            <consortium name="The Broad Institute Genome Sequencing Center for Infectious Disease"/>
            <person name="Wu L."/>
            <person name="Ma J."/>
        </authorList>
    </citation>
    <scope>NUCLEOTIDE SEQUENCE [LARGE SCALE GENOMIC DNA]</scope>
    <source>
        <strain evidence="9">CCUG 53915</strain>
    </source>
</reference>
<dbReference type="Pfam" id="PF02016">
    <property type="entry name" value="Peptidase_S66"/>
    <property type="match status" value="1"/>
</dbReference>
<dbReference type="InterPro" id="IPR027461">
    <property type="entry name" value="Carboxypeptidase_A_C_sf"/>
</dbReference>
<feature type="domain" description="LD-carboxypeptidase N-terminal" evidence="6">
    <location>
        <begin position="14"/>
        <end position="131"/>
    </location>
</feature>
<keyword evidence="5" id="KW-0720">Serine protease</keyword>
<evidence type="ECO:0000256" key="3">
    <source>
        <dbReference type="ARBA" id="ARBA00022670"/>
    </source>
</evidence>
<evidence type="ECO:0000259" key="6">
    <source>
        <dbReference type="Pfam" id="PF02016"/>
    </source>
</evidence>
<keyword evidence="9" id="KW-1185">Reference proteome</keyword>
<dbReference type="Gene3D" id="3.50.30.60">
    <property type="entry name" value="LD-carboxypeptidase A C-terminal domain-like"/>
    <property type="match status" value="1"/>
</dbReference>
<comment type="caution">
    <text evidence="8">The sequence shown here is derived from an EMBL/GenBank/DDBJ whole genome shotgun (WGS) entry which is preliminary data.</text>
</comment>
<dbReference type="InterPro" id="IPR040921">
    <property type="entry name" value="Peptidase_S66C"/>
</dbReference>
<dbReference type="InterPro" id="IPR003507">
    <property type="entry name" value="S66_fam"/>
</dbReference>
<dbReference type="SUPFAM" id="SSF52317">
    <property type="entry name" value="Class I glutamine amidotransferase-like"/>
    <property type="match status" value="1"/>
</dbReference>
<comment type="similarity">
    <text evidence="1">Belongs to the peptidase S66 family.</text>
</comment>
<evidence type="ECO:0000259" key="7">
    <source>
        <dbReference type="Pfam" id="PF17676"/>
    </source>
</evidence>